<feature type="region of interest" description="Disordered" evidence="1">
    <location>
        <begin position="264"/>
        <end position="293"/>
    </location>
</feature>
<feature type="compositionally biased region" description="Basic and acidic residues" evidence="1">
    <location>
        <begin position="480"/>
        <end position="495"/>
    </location>
</feature>
<gene>
    <name evidence="4" type="ORF">SI65_05177</name>
</gene>
<dbReference type="EMBL" id="JXNT01000004">
    <property type="protein sequence ID" value="ODM20189.1"/>
    <property type="molecule type" value="Genomic_DNA"/>
</dbReference>
<dbReference type="InterPro" id="IPR057559">
    <property type="entry name" value="SAM_6"/>
</dbReference>
<proteinExistence type="predicted"/>
<feature type="region of interest" description="Disordered" evidence="1">
    <location>
        <begin position="454"/>
        <end position="514"/>
    </location>
</feature>
<organism evidence="4 5">
    <name type="scientific">Aspergillus cristatus</name>
    <name type="common">Chinese Fuzhuan brick tea-fermentation fungus</name>
    <name type="synonym">Eurotium cristatum</name>
    <dbReference type="NCBI Taxonomy" id="573508"/>
    <lineage>
        <taxon>Eukaryota</taxon>
        <taxon>Fungi</taxon>
        <taxon>Dikarya</taxon>
        <taxon>Ascomycota</taxon>
        <taxon>Pezizomycotina</taxon>
        <taxon>Eurotiomycetes</taxon>
        <taxon>Eurotiomycetidae</taxon>
        <taxon>Eurotiales</taxon>
        <taxon>Aspergillaceae</taxon>
        <taxon>Aspergillus</taxon>
        <taxon>Aspergillus subgen. Aspergillus</taxon>
    </lineage>
</organism>
<feature type="compositionally biased region" description="Basic and acidic residues" evidence="1">
    <location>
        <begin position="267"/>
        <end position="293"/>
    </location>
</feature>
<evidence type="ECO:0000313" key="4">
    <source>
        <dbReference type="EMBL" id="ODM20189.1"/>
    </source>
</evidence>
<sequence length="892" mass="98944">MDQKQGPSLLEYARFHGMATPSSTVNPLEYIDQILENSFSSKDEPSPASNGHTTTPWESIERELNSEKLNLSKNDARLLSTVIRDMRAERVEMNWDDCLPSSPKIEGLKVELPVLTTHHESDLTTLTSSVRSGRGNEALSLLQTCLSYSLPKSYTSFNIGHEIEEKAKKERLNCTKESFLLIQNTRKCGDIGPAMDCLKAYSQAYQQAFRESGPPLTPIDFDELYSPSPSPKPQMLPSPASSNPTKRHESPLCLQKAGTLVSIPLKVGDEGGTRARGSEDKESSNAQREEKVRSFQKYSIPIGHASSGFREVENTEDLFNPPDSTWNLAQAVVSTRLDVELAPDRGSSARRHSTSFPSNLLSDPCFTYQETVNDGDINVGHSVEVEQGTQDLAEGQILETPNATETSHGGNPDTMVINKNWCESNTRANKQPTTANDSSHNAISIPEGSALVTETCRQQAQERLNQTSNRQQKRKKARNDHKLKEKQHRDGEKRAAVRPPAQSQGADSSSPFTALGSLPAFMETRGIAPKRRVNAESPYLAIKSQQPIDRTEPQELMVVVSDEHAEPVIQGEERATIKANTPAFHHIPQYPRNNQEPPLLFLSTSLLKSHLRLTRTLENTKDPPPTLIYRDYNNKAIINHDLQHEADIIISPSTGIILTTSQATTQLYLPGHKPTHPHLDGIKGINSPLRECIMLLAPRYERLYVLVSHAGGTAKKQLTADERTLASMTSLTAFCNSISEYSTIIPLIVAPSAPETMAQWILGLAYKHSFQLPETSAPRSIGFTPINPSINKPMLDPAMIETETKSEIFLRRAGLNPFAAQVVLLVLRREEEKLGLAYDQATVPALSSFAEMSNEVRRRLFAGLIGEKVLQRLEAIMDDDWQCDWALNFDAV</sequence>
<feature type="compositionally biased region" description="Polar residues" evidence="1">
    <location>
        <begin position="455"/>
        <end position="470"/>
    </location>
</feature>
<evidence type="ECO:0000313" key="5">
    <source>
        <dbReference type="Proteomes" id="UP000094569"/>
    </source>
</evidence>
<evidence type="ECO:0000259" key="3">
    <source>
        <dbReference type="Pfam" id="PF23395"/>
    </source>
</evidence>
<feature type="domain" description="DUF7102" evidence="2">
    <location>
        <begin position="600"/>
        <end position="772"/>
    </location>
</feature>
<dbReference type="Pfam" id="PF23395">
    <property type="entry name" value="SAM_6"/>
    <property type="match status" value="1"/>
</dbReference>
<dbReference type="Pfam" id="PF23394">
    <property type="entry name" value="DUF7102"/>
    <property type="match status" value="1"/>
</dbReference>
<dbReference type="Proteomes" id="UP000094569">
    <property type="component" value="Unassembled WGS sequence"/>
</dbReference>
<dbReference type="VEuPathDB" id="FungiDB:SI65_05177"/>
<evidence type="ECO:0000259" key="2">
    <source>
        <dbReference type="Pfam" id="PF23394"/>
    </source>
</evidence>
<dbReference type="AlphaFoldDB" id="A0A1E3BGX9"/>
<feature type="compositionally biased region" description="Polar residues" evidence="1">
    <location>
        <begin position="501"/>
        <end position="512"/>
    </location>
</feature>
<protein>
    <submittedName>
        <fullName evidence="4">Uncharacterized protein</fullName>
    </submittedName>
</protein>
<keyword evidence="5" id="KW-1185">Reference proteome</keyword>
<feature type="domain" description="SAM-like" evidence="3">
    <location>
        <begin position="800"/>
        <end position="876"/>
    </location>
</feature>
<dbReference type="OrthoDB" id="3647246at2759"/>
<comment type="caution">
    <text evidence="4">The sequence shown here is derived from an EMBL/GenBank/DDBJ whole genome shotgun (WGS) entry which is preliminary data.</text>
</comment>
<dbReference type="InterPro" id="IPR055528">
    <property type="entry name" value="DUF7102"/>
</dbReference>
<accession>A0A1E3BGX9</accession>
<evidence type="ECO:0000256" key="1">
    <source>
        <dbReference type="SAM" id="MobiDB-lite"/>
    </source>
</evidence>
<feature type="region of interest" description="Disordered" evidence="1">
    <location>
        <begin position="212"/>
        <end position="251"/>
    </location>
</feature>
<reference evidence="4 5" key="1">
    <citation type="journal article" date="2016" name="BMC Genomics">
        <title>Comparative genomic and transcriptomic analyses of the Fuzhuan brick tea-fermentation fungus Aspergillus cristatus.</title>
        <authorList>
            <person name="Ge Y."/>
            <person name="Wang Y."/>
            <person name="Liu Y."/>
            <person name="Tan Y."/>
            <person name="Ren X."/>
            <person name="Zhang X."/>
            <person name="Hyde K.D."/>
            <person name="Liu Y."/>
            <person name="Liu Z."/>
        </authorList>
    </citation>
    <scope>NUCLEOTIDE SEQUENCE [LARGE SCALE GENOMIC DNA]</scope>
    <source>
        <strain evidence="4 5">GZAAS20.1005</strain>
    </source>
</reference>
<name>A0A1E3BGX9_ASPCR</name>